<sequence length="211" mass="23766">MNPDELPDDVRKSLDRALSAGEEVHEPVVRTRVQALMDALDLPLPQEVLHEFEGRTVYLLLDIDGVVHEQGASRIDDHGKLVGEGLFKWWPQLRQVLEEHSDVRVVLHSSWVRLFGPLRYLEPLLPPDLFARVVDTTDVDEHRRGHAVQAWLDAHPLDVGAYVVLDDQEEGFGSHVPLVLCDPKRGLSDPAKVEELRAALVAAKRKAAQRK</sequence>
<dbReference type="RefSeq" id="WP_169420228.1">
    <property type="nucleotide sequence ID" value="NZ_JABBFX010000002.1"/>
</dbReference>
<organism evidence="1 2">
    <name type="scientific">Ramlibacter agri</name>
    <dbReference type="NCBI Taxonomy" id="2728837"/>
    <lineage>
        <taxon>Bacteria</taxon>
        <taxon>Pseudomonadati</taxon>
        <taxon>Pseudomonadota</taxon>
        <taxon>Betaproteobacteria</taxon>
        <taxon>Burkholderiales</taxon>
        <taxon>Comamonadaceae</taxon>
        <taxon>Ramlibacter</taxon>
    </lineage>
</organism>
<dbReference type="Pfam" id="PF18143">
    <property type="entry name" value="HAD_SAK_2"/>
    <property type="match status" value="1"/>
</dbReference>
<gene>
    <name evidence="1" type="ORF">HHL11_19390</name>
</gene>
<dbReference type="AlphaFoldDB" id="A0A848H7M3"/>
<evidence type="ECO:0008006" key="3">
    <source>
        <dbReference type="Google" id="ProtNLM"/>
    </source>
</evidence>
<dbReference type="Proteomes" id="UP000541185">
    <property type="component" value="Unassembled WGS sequence"/>
</dbReference>
<evidence type="ECO:0000313" key="1">
    <source>
        <dbReference type="EMBL" id="NML45922.1"/>
    </source>
</evidence>
<accession>A0A848H7M3</accession>
<reference evidence="1 2" key="1">
    <citation type="submission" date="2020-04" db="EMBL/GenBank/DDBJ databases">
        <title>Ramlibacter sp. G-1-2-2 isolated from soil.</title>
        <authorList>
            <person name="Dahal R.H."/>
        </authorList>
    </citation>
    <scope>NUCLEOTIDE SEQUENCE [LARGE SCALE GENOMIC DNA]</scope>
    <source>
        <strain evidence="1 2">G-1-2-2</strain>
    </source>
</reference>
<keyword evidence="2" id="KW-1185">Reference proteome</keyword>
<proteinExistence type="predicted"/>
<comment type="caution">
    <text evidence="1">The sequence shown here is derived from an EMBL/GenBank/DDBJ whole genome shotgun (WGS) entry which is preliminary data.</text>
</comment>
<dbReference type="EMBL" id="JABBFX010000002">
    <property type="protein sequence ID" value="NML45922.1"/>
    <property type="molecule type" value="Genomic_DNA"/>
</dbReference>
<protein>
    <recommendedName>
        <fullName evidence="3">FCP1 homology domain-containing protein</fullName>
    </recommendedName>
</protein>
<evidence type="ECO:0000313" key="2">
    <source>
        <dbReference type="Proteomes" id="UP000541185"/>
    </source>
</evidence>
<name>A0A848H7M3_9BURK</name>